<evidence type="ECO:0000313" key="4">
    <source>
        <dbReference type="Proteomes" id="UP001239445"/>
    </source>
</evidence>
<dbReference type="Proteomes" id="UP001239445">
    <property type="component" value="Unassembled WGS sequence"/>
</dbReference>
<dbReference type="InterPro" id="IPR050904">
    <property type="entry name" value="Adhesion/Biosynth-related"/>
</dbReference>
<keyword evidence="1" id="KW-0812">Transmembrane</keyword>
<name>A0AAJ0BEJ5_9PEZI</name>
<feature type="domain" description="FAS1" evidence="2">
    <location>
        <begin position="18"/>
        <end position="169"/>
    </location>
</feature>
<dbReference type="GO" id="GO:0016236">
    <property type="term" value="P:macroautophagy"/>
    <property type="evidence" value="ECO:0007669"/>
    <property type="project" value="TreeGrafter"/>
</dbReference>
<dbReference type="GO" id="GO:0000329">
    <property type="term" value="C:fungal-type vacuole membrane"/>
    <property type="evidence" value="ECO:0007669"/>
    <property type="project" value="TreeGrafter"/>
</dbReference>
<dbReference type="PANTHER" id="PTHR10900">
    <property type="entry name" value="PERIOSTIN-RELATED"/>
    <property type="match status" value="1"/>
</dbReference>
<evidence type="ECO:0000313" key="3">
    <source>
        <dbReference type="EMBL" id="KAK1756789.1"/>
    </source>
</evidence>
<reference evidence="3" key="1">
    <citation type="submission" date="2023-06" db="EMBL/GenBank/DDBJ databases">
        <title>Genome-scale phylogeny and comparative genomics of the fungal order Sordariales.</title>
        <authorList>
            <consortium name="Lawrence Berkeley National Laboratory"/>
            <person name="Hensen N."/>
            <person name="Bonometti L."/>
            <person name="Westerberg I."/>
            <person name="Brannstrom I.O."/>
            <person name="Guillou S."/>
            <person name="Cros-Aarteil S."/>
            <person name="Calhoun S."/>
            <person name="Haridas S."/>
            <person name="Kuo A."/>
            <person name="Mondo S."/>
            <person name="Pangilinan J."/>
            <person name="Riley R."/>
            <person name="Labutti K."/>
            <person name="Andreopoulos B."/>
            <person name="Lipzen A."/>
            <person name="Chen C."/>
            <person name="Yanf M."/>
            <person name="Daum C."/>
            <person name="Ng V."/>
            <person name="Clum A."/>
            <person name="Steindorff A."/>
            <person name="Ohm R."/>
            <person name="Martin F."/>
            <person name="Silar P."/>
            <person name="Natvig D."/>
            <person name="Lalanne C."/>
            <person name="Gautier V."/>
            <person name="Ament-Velasquez S.L."/>
            <person name="Kruys A."/>
            <person name="Hutchinson M.I."/>
            <person name="Powell A.J."/>
            <person name="Barry K."/>
            <person name="Miller A.N."/>
            <person name="Grigoriev I.V."/>
            <person name="Debuchy R."/>
            <person name="Gladieux P."/>
            <person name="Thoren M.H."/>
            <person name="Johannesson H."/>
        </authorList>
    </citation>
    <scope>NUCLEOTIDE SEQUENCE</scope>
    <source>
        <strain evidence="3">PSN4</strain>
    </source>
</reference>
<evidence type="ECO:0000259" key="2">
    <source>
        <dbReference type="PROSITE" id="PS50213"/>
    </source>
</evidence>
<dbReference type="InterPro" id="IPR036378">
    <property type="entry name" value="FAS1_dom_sf"/>
</dbReference>
<dbReference type="Pfam" id="PF02469">
    <property type="entry name" value="Fasciclin"/>
    <property type="match status" value="2"/>
</dbReference>
<feature type="domain" description="FAS1" evidence="2">
    <location>
        <begin position="165"/>
        <end position="299"/>
    </location>
</feature>
<protein>
    <submittedName>
        <fullName evidence="3">Beta-Ig-H3/Fasciclin</fullName>
    </submittedName>
</protein>
<dbReference type="EMBL" id="MU839831">
    <property type="protein sequence ID" value="KAK1756789.1"/>
    <property type="molecule type" value="Genomic_DNA"/>
</dbReference>
<organism evidence="3 4">
    <name type="scientific">Echria macrotheca</name>
    <dbReference type="NCBI Taxonomy" id="438768"/>
    <lineage>
        <taxon>Eukaryota</taxon>
        <taxon>Fungi</taxon>
        <taxon>Dikarya</taxon>
        <taxon>Ascomycota</taxon>
        <taxon>Pezizomycotina</taxon>
        <taxon>Sordariomycetes</taxon>
        <taxon>Sordariomycetidae</taxon>
        <taxon>Sordariales</taxon>
        <taxon>Schizotheciaceae</taxon>
        <taxon>Echria</taxon>
    </lineage>
</organism>
<sequence>MHAKYILPVAAAQAVLGQSLVDVLTSQNHTLSTLIGLIQQQPQLLSTLGGLQDITVLAPSNDAFGKLLSDPAVASAVQTQPGLVPALLTYHVLNGTFYSSQLIGASNPVFPPTLLTNTTYSTISGGQRVEVKGQDGTVAIFSGNGAEAKVQAADFNFTGGTVHIIDSVLSIPGNLTDVLTFNNLTSLAGAVTQANLVQPLTNLAELTLFAPNNDAFAAISDVAANLTVEQLTGVLGYHVIPGAVVYSADITNGATVATLQGTNVTLRIQDGAVFVNNAKVVKADVLVKNGVVHVIDSVLIPNATATPTGTGSSPSSTASATGVSTVVPGAAASMGQGVVGAVALFAGVVALLNM</sequence>
<gene>
    <name evidence="3" type="ORF">QBC47DRAFT_377644</name>
</gene>
<dbReference type="SUPFAM" id="SSF82153">
    <property type="entry name" value="FAS1 domain"/>
    <property type="match status" value="2"/>
</dbReference>
<dbReference type="Gene3D" id="2.30.180.10">
    <property type="entry name" value="FAS1 domain"/>
    <property type="match status" value="2"/>
</dbReference>
<dbReference type="SMART" id="SM00554">
    <property type="entry name" value="FAS1"/>
    <property type="match status" value="2"/>
</dbReference>
<keyword evidence="1" id="KW-1133">Transmembrane helix</keyword>
<dbReference type="FunFam" id="2.30.180.10:FF:000032">
    <property type="entry name" value="Fasciclin domain-containing protein, putative"/>
    <property type="match status" value="1"/>
</dbReference>
<feature type="transmembrane region" description="Helical" evidence="1">
    <location>
        <begin position="334"/>
        <end position="352"/>
    </location>
</feature>
<dbReference type="PROSITE" id="PS50213">
    <property type="entry name" value="FAS1"/>
    <property type="match status" value="2"/>
</dbReference>
<keyword evidence="1" id="KW-0472">Membrane</keyword>
<proteinExistence type="predicted"/>
<keyword evidence="4" id="KW-1185">Reference proteome</keyword>
<evidence type="ECO:0000256" key="1">
    <source>
        <dbReference type="SAM" id="Phobius"/>
    </source>
</evidence>
<dbReference type="PANTHER" id="PTHR10900:SF77">
    <property type="entry name" value="FI19380P1"/>
    <property type="match status" value="1"/>
</dbReference>
<dbReference type="AlphaFoldDB" id="A0AAJ0BEJ5"/>
<accession>A0AAJ0BEJ5</accession>
<comment type="caution">
    <text evidence="3">The sequence shown here is derived from an EMBL/GenBank/DDBJ whole genome shotgun (WGS) entry which is preliminary data.</text>
</comment>
<dbReference type="InterPro" id="IPR000782">
    <property type="entry name" value="FAS1_domain"/>
</dbReference>